<dbReference type="Proteomes" id="UP001500729">
    <property type="component" value="Unassembled WGS sequence"/>
</dbReference>
<protein>
    <submittedName>
        <fullName evidence="1">Uncharacterized protein</fullName>
    </submittedName>
</protein>
<gene>
    <name evidence="1" type="ORF">GCM10009533_66200</name>
</gene>
<keyword evidence="2" id="KW-1185">Reference proteome</keyword>
<sequence length="46" mass="5166">MTSADLLTDAFARIRESVRGTVEGLTPDQLAFRIRRRTPSRGWCGT</sequence>
<proteinExistence type="predicted"/>
<reference evidence="2" key="1">
    <citation type="journal article" date="2019" name="Int. J. Syst. Evol. Microbiol.">
        <title>The Global Catalogue of Microorganisms (GCM) 10K type strain sequencing project: providing services to taxonomists for standard genome sequencing and annotation.</title>
        <authorList>
            <consortium name="The Broad Institute Genomics Platform"/>
            <consortium name="The Broad Institute Genome Sequencing Center for Infectious Disease"/>
            <person name="Wu L."/>
            <person name="Ma J."/>
        </authorList>
    </citation>
    <scope>NUCLEOTIDE SEQUENCE [LARGE SCALE GENOMIC DNA]</scope>
    <source>
        <strain evidence="2">JCM 10303</strain>
    </source>
</reference>
<organism evidence="1 2">
    <name type="scientific">Saccharopolyspora erythraea</name>
    <name type="common">Streptomyces erythraeus</name>
    <dbReference type="NCBI Taxonomy" id="1836"/>
    <lineage>
        <taxon>Bacteria</taxon>
        <taxon>Bacillati</taxon>
        <taxon>Actinomycetota</taxon>
        <taxon>Actinomycetes</taxon>
        <taxon>Pseudonocardiales</taxon>
        <taxon>Pseudonocardiaceae</taxon>
        <taxon>Saccharopolyspora</taxon>
    </lineage>
</organism>
<dbReference type="Gene3D" id="1.20.120.450">
    <property type="entry name" value="dinb family like domain"/>
    <property type="match status" value="1"/>
</dbReference>
<accession>A0ABP3P8V2</accession>
<comment type="caution">
    <text evidence="1">The sequence shown here is derived from an EMBL/GenBank/DDBJ whole genome shotgun (WGS) entry which is preliminary data.</text>
</comment>
<name>A0ABP3P8V2_SACER</name>
<dbReference type="EMBL" id="BAAAGS010000082">
    <property type="protein sequence ID" value="GAA0559722.1"/>
    <property type="molecule type" value="Genomic_DNA"/>
</dbReference>
<evidence type="ECO:0000313" key="1">
    <source>
        <dbReference type="EMBL" id="GAA0559722.1"/>
    </source>
</evidence>
<evidence type="ECO:0000313" key="2">
    <source>
        <dbReference type="Proteomes" id="UP001500729"/>
    </source>
</evidence>
<dbReference type="InterPro" id="IPR034660">
    <property type="entry name" value="DinB/YfiT-like"/>
</dbReference>